<sequence>MLPQYSVLAADLDRIRRFLSATPEEQQTVDQRRFAYIACISALYSSFERFAERTAFEFGKLILANPSNISNEQFLTLRKRYVRNASVLLGQALGTGRYQEVTELDVAKSLTSFLNNSSQSLDLRLELIALHNSNLRWDAFLELFRWAAADLPSNIINSDAVKKWMSLNSDATDDTLTEVLKSELSDLVERRNEVAHRGIPGEIISYDRLRDKVNYVEAISLGLVASLARPLLATAIENGKSSLLGTPREYFKKKRVVIIPSLESAVAEGDSILLPGVHATRWGRVLTVKVDDQRVPRAEKGTEVGLLLDFAAWNGTPLHVWNTPDPSLSDPPAELFGKWGPLQPGS</sequence>
<dbReference type="Proteomes" id="UP000520767">
    <property type="component" value="Unassembled WGS sequence"/>
</dbReference>
<feature type="domain" description="RiboL-PSP-HEPN" evidence="1">
    <location>
        <begin position="27"/>
        <end position="219"/>
    </location>
</feature>
<reference evidence="2 3" key="1">
    <citation type="submission" date="2020-08" db="EMBL/GenBank/DDBJ databases">
        <title>Genomic Encyclopedia of Type Strains, Phase III (KMG-III): the genomes of soil and plant-associated and newly described type strains.</title>
        <authorList>
            <person name="Whitman W."/>
        </authorList>
    </citation>
    <scope>NUCLEOTIDE SEQUENCE [LARGE SCALE GENOMIC DNA]</scope>
    <source>
        <strain evidence="2 3">CECT 8960</strain>
    </source>
</reference>
<evidence type="ECO:0000313" key="3">
    <source>
        <dbReference type="Proteomes" id="UP000520767"/>
    </source>
</evidence>
<keyword evidence="3" id="KW-1185">Reference proteome</keyword>
<protein>
    <recommendedName>
        <fullName evidence="1">RiboL-PSP-HEPN domain-containing protein</fullName>
    </recommendedName>
</protein>
<accession>A0A7W7PZ48</accession>
<evidence type="ECO:0000313" key="2">
    <source>
        <dbReference type="EMBL" id="MBB4903999.1"/>
    </source>
</evidence>
<dbReference type="Pfam" id="PF18735">
    <property type="entry name" value="HEPN_RiboL-PSP"/>
    <property type="match status" value="1"/>
</dbReference>
<organism evidence="2 3">
    <name type="scientific">Actinophytocola algeriensis</name>
    <dbReference type="NCBI Taxonomy" id="1768010"/>
    <lineage>
        <taxon>Bacteria</taxon>
        <taxon>Bacillati</taxon>
        <taxon>Actinomycetota</taxon>
        <taxon>Actinomycetes</taxon>
        <taxon>Pseudonocardiales</taxon>
        <taxon>Pseudonocardiaceae</taxon>
    </lineage>
</organism>
<gene>
    <name evidence="2" type="ORF">FHR82_000209</name>
</gene>
<dbReference type="AlphaFoldDB" id="A0A7W7PZ48"/>
<comment type="caution">
    <text evidence="2">The sequence shown here is derived from an EMBL/GenBank/DDBJ whole genome shotgun (WGS) entry which is preliminary data.</text>
</comment>
<name>A0A7W7PZ48_9PSEU</name>
<proteinExistence type="predicted"/>
<evidence type="ECO:0000259" key="1">
    <source>
        <dbReference type="Pfam" id="PF18735"/>
    </source>
</evidence>
<dbReference type="RefSeq" id="WP_184808310.1">
    <property type="nucleotide sequence ID" value="NZ_JACHJQ010000001.1"/>
</dbReference>
<dbReference type="InterPro" id="IPR041519">
    <property type="entry name" value="HEPN_RiboL-PSP"/>
</dbReference>
<dbReference type="EMBL" id="JACHJQ010000001">
    <property type="protein sequence ID" value="MBB4903999.1"/>
    <property type="molecule type" value="Genomic_DNA"/>
</dbReference>